<evidence type="ECO:0000313" key="1">
    <source>
        <dbReference type="EMBL" id="MFC1401256.1"/>
    </source>
</evidence>
<reference evidence="1 2" key="1">
    <citation type="submission" date="2024-09" db="EMBL/GenBank/DDBJ databases">
        <authorList>
            <person name="Lee S.D."/>
        </authorList>
    </citation>
    <scope>NUCLEOTIDE SEQUENCE [LARGE SCALE GENOMIC DNA]</scope>
    <source>
        <strain evidence="1 2">N1-5</strain>
    </source>
</reference>
<evidence type="ECO:0008006" key="3">
    <source>
        <dbReference type="Google" id="ProtNLM"/>
    </source>
</evidence>
<dbReference type="InterPro" id="IPR014710">
    <property type="entry name" value="RmlC-like_jellyroll"/>
</dbReference>
<comment type="caution">
    <text evidence="1">The sequence shown here is derived from an EMBL/GenBank/DDBJ whole genome shotgun (WGS) entry which is preliminary data.</text>
</comment>
<dbReference type="InterPro" id="IPR011051">
    <property type="entry name" value="RmlC_Cupin_sf"/>
</dbReference>
<accession>A0ABV6UII6</accession>
<dbReference type="Proteomes" id="UP001592528">
    <property type="component" value="Unassembled WGS sequence"/>
</dbReference>
<dbReference type="Gene3D" id="2.60.120.10">
    <property type="entry name" value="Jelly Rolls"/>
    <property type="match status" value="1"/>
</dbReference>
<evidence type="ECO:0000313" key="2">
    <source>
        <dbReference type="Proteomes" id="UP001592528"/>
    </source>
</evidence>
<dbReference type="EMBL" id="JBHEZZ010000003">
    <property type="protein sequence ID" value="MFC1401256.1"/>
    <property type="molecule type" value="Genomic_DNA"/>
</dbReference>
<keyword evidence="2" id="KW-1185">Reference proteome</keyword>
<organism evidence="1 2">
    <name type="scientific">Streptacidiphilus cavernicola</name>
    <dbReference type="NCBI Taxonomy" id="3342716"/>
    <lineage>
        <taxon>Bacteria</taxon>
        <taxon>Bacillati</taxon>
        <taxon>Actinomycetota</taxon>
        <taxon>Actinomycetes</taxon>
        <taxon>Kitasatosporales</taxon>
        <taxon>Streptomycetaceae</taxon>
        <taxon>Streptacidiphilus</taxon>
    </lineage>
</organism>
<proteinExistence type="predicted"/>
<dbReference type="SUPFAM" id="SSF51182">
    <property type="entry name" value="RmlC-like cupins"/>
    <property type="match status" value="1"/>
</dbReference>
<name>A0ABV6UII6_9ACTN</name>
<gene>
    <name evidence="1" type="ORF">ACEZDJ_08140</name>
</gene>
<protein>
    <recommendedName>
        <fullName evidence="3">Cupin</fullName>
    </recommendedName>
</protein>
<dbReference type="RefSeq" id="WP_157624117.1">
    <property type="nucleotide sequence ID" value="NZ_JBHEZZ010000003.1"/>
</dbReference>
<sequence length="130" mass="13221">MEIFQFDRDEGRITQHASVGLLATRIATGSGPVHLTHLKVEPGGTIGTHPATSPQMFLVITGDGWIAGPDGARSTITAGQGVCWDRTEDHTSGTENGLTAIAVEGTPLTLYAPEAPGATGATGATGAPNS</sequence>